<reference evidence="1" key="1">
    <citation type="submission" date="2012-08" db="EMBL/GenBank/DDBJ databases">
        <title>Comparative genomics of metastatic and non-metastatic Leishmania guyanensis provides insights into polygenic factors involved in Leishmania RNA virus infection.</title>
        <authorList>
            <person name="Smith D."/>
            <person name="Hertz-Fowler C."/>
            <person name="Martin R."/>
            <person name="Dickens N."/>
            <person name="Fasel N."/>
            <person name="Falquet L."/>
            <person name="Beverley S."/>
            <person name="Zangger H."/>
            <person name="Calderon-Copete S."/>
            <person name="Mottram J."/>
            <person name="Xenarios I."/>
        </authorList>
    </citation>
    <scope>NUCLEOTIDE SEQUENCE</scope>
    <source>
        <strain evidence="1">MHOM/BR/75/M4147/SSU:IR2SAT-LUC</strain>
    </source>
</reference>
<protein>
    <submittedName>
        <fullName evidence="1">Uncharacterized protein</fullName>
    </submittedName>
</protein>
<dbReference type="AlphaFoldDB" id="A0A1E1IRA8"/>
<dbReference type="EMBL" id="CALQ01000348">
    <property type="protein sequence ID" value="CCM13693.1"/>
    <property type="molecule type" value="Genomic_DNA"/>
</dbReference>
<proteinExistence type="predicted"/>
<organism evidence="1">
    <name type="scientific">Leishmania guyanensis</name>
    <dbReference type="NCBI Taxonomy" id="5670"/>
    <lineage>
        <taxon>Eukaryota</taxon>
        <taxon>Discoba</taxon>
        <taxon>Euglenozoa</taxon>
        <taxon>Kinetoplastea</taxon>
        <taxon>Metakinetoplastina</taxon>
        <taxon>Trypanosomatida</taxon>
        <taxon>Trypanosomatidae</taxon>
        <taxon>Leishmaniinae</taxon>
        <taxon>Leishmania</taxon>
        <taxon>Leishmania guyanensis species complex</taxon>
    </lineage>
</organism>
<accession>A0A1E1IRA8</accession>
<evidence type="ECO:0000313" key="1">
    <source>
        <dbReference type="EMBL" id="CCM13693.1"/>
    </source>
</evidence>
<gene>
    <name evidence="1" type="primary">LgM4147LRVhigh.11.00390.00080</name>
    <name evidence="1" type="ORF">BN36_1112050</name>
</gene>
<sequence>MAHAARKRVWQRLTEAKAEFAVLTRPLQIFSENDARYSPARAGTWAWVRVWPEQSWASSPHPLWRLWP</sequence>
<name>A0A1E1IRA8_LEIGU</name>